<name>A0AAD4KMZ3_9EURO</name>
<reference evidence="3" key="1">
    <citation type="submission" date="2021-12" db="EMBL/GenBank/DDBJ databases">
        <title>Convergent genome expansion in fungi linked to evolution of root-endophyte symbiosis.</title>
        <authorList>
            <consortium name="DOE Joint Genome Institute"/>
            <person name="Ke Y.-H."/>
            <person name="Bonito G."/>
            <person name="Liao H.-L."/>
            <person name="Looney B."/>
            <person name="Rojas-Flechas A."/>
            <person name="Nash J."/>
            <person name="Hameed K."/>
            <person name="Schadt C."/>
            <person name="Martin F."/>
            <person name="Crous P.W."/>
            <person name="Miettinen O."/>
            <person name="Magnuson J.K."/>
            <person name="Labbe J."/>
            <person name="Jacobson D."/>
            <person name="Doktycz M.J."/>
            <person name="Veneault-Fourrey C."/>
            <person name="Kuo A."/>
            <person name="Mondo S."/>
            <person name="Calhoun S."/>
            <person name="Riley R."/>
            <person name="Ohm R."/>
            <person name="LaButti K."/>
            <person name="Andreopoulos B."/>
            <person name="Pangilinan J."/>
            <person name="Nolan M."/>
            <person name="Tritt A."/>
            <person name="Clum A."/>
            <person name="Lipzen A."/>
            <person name="Daum C."/>
            <person name="Barry K."/>
            <person name="Grigoriev I.V."/>
            <person name="Vilgalys R."/>
        </authorList>
    </citation>
    <scope>NUCLEOTIDE SEQUENCE</scope>
    <source>
        <strain evidence="3">PMI_201</strain>
    </source>
</reference>
<dbReference type="RefSeq" id="XP_046070311.1">
    <property type="nucleotide sequence ID" value="XM_046211567.1"/>
</dbReference>
<dbReference type="Pfam" id="PF03959">
    <property type="entry name" value="FSH1"/>
    <property type="match status" value="1"/>
</dbReference>
<gene>
    <name evidence="3" type="ORF">BGW36DRAFT_299831</name>
</gene>
<dbReference type="SUPFAM" id="SSF53474">
    <property type="entry name" value="alpha/beta-Hydrolases"/>
    <property type="match status" value="1"/>
</dbReference>
<dbReference type="GO" id="GO:0016787">
    <property type="term" value="F:hydrolase activity"/>
    <property type="evidence" value="ECO:0007669"/>
    <property type="project" value="UniProtKB-KW"/>
</dbReference>
<dbReference type="Proteomes" id="UP001201262">
    <property type="component" value="Unassembled WGS sequence"/>
</dbReference>
<comment type="caution">
    <text evidence="3">The sequence shown here is derived from an EMBL/GenBank/DDBJ whole genome shotgun (WGS) entry which is preliminary data.</text>
</comment>
<dbReference type="GO" id="GO:0005737">
    <property type="term" value="C:cytoplasm"/>
    <property type="evidence" value="ECO:0007669"/>
    <property type="project" value="TreeGrafter"/>
</dbReference>
<accession>A0AAD4KMZ3</accession>
<dbReference type="GeneID" id="70241854"/>
<evidence type="ECO:0000313" key="3">
    <source>
        <dbReference type="EMBL" id="KAH8695169.1"/>
    </source>
</evidence>
<proteinExistence type="predicted"/>
<dbReference type="Gene3D" id="3.40.50.1820">
    <property type="entry name" value="alpha/beta hydrolase"/>
    <property type="match status" value="1"/>
</dbReference>
<evidence type="ECO:0000259" key="2">
    <source>
        <dbReference type="Pfam" id="PF03959"/>
    </source>
</evidence>
<dbReference type="InterPro" id="IPR050593">
    <property type="entry name" value="LovG"/>
</dbReference>
<evidence type="ECO:0000313" key="4">
    <source>
        <dbReference type="Proteomes" id="UP001201262"/>
    </source>
</evidence>
<dbReference type="InterPro" id="IPR029058">
    <property type="entry name" value="AB_hydrolase_fold"/>
</dbReference>
<keyword evidence="4" id="KW-1185">Reference proteome</keyword>
<keyword evidence="1" id="KW-0378">Hydrolase</keyword>
<protein>
    <submittedName>
        <fullName evidence="3">DUF341 domain protein</fullName>
    </submittedName>
</protein>
<dbReference type="EMBL" id="JAJTJA010000008">
    <property type="protein sequence ID" value="KAH8695169.1"/>
    <property type="molecule type" value="Genomic_DNA"/>
</dbReference>
<dbReference type="PANTHER" id="PTHR48070">
    <property type="entry name" value="ESTERASE OVCA2"/>
    <property type="match status" value="1"/>
</dbReference>
<evidence type="ECO:0000256" key="1">
    <source>
        <dbReference type="ARBA" id="ARBA00022801"/>
    </source>
</evidence>
<dbReference type="GO" id="GO:0005634">
    <property type="term" value="C:nucleus"/>
    <property type="evidence" value="ECO:0007669"/>
    <property type="project" value="TreeGrafter"/>
</dbReference>
<feature type="domain" description="Serine hydrolase" evidence="2">
    <location>
        <begin position="2"/>
        <end position="196"/>
    </location>
</feature>
<organism evidence="3 4">
    <name type="scientific">Talaromyces proteolyticus</name>
    <dbReference type="NCBI Taxonomy" id="1131652"/>
    <lineage>
        <taxon>Eukaryota</taxon>
        <taxon>Fungi</taxon>
        <taxon>Dikarya</taxon>
        <taxon>Ascomycota</taxon>
        <taxon>Pezizomycotina</taxon>
        <taxon>Eurotiomycetes</taxon>
        <taxon>Eurotiomycetidae</taxon>
        <taxon>Eurotiales</taxon>
        <taxon>Trichocomaceae</taxon>
        <taxon>Talaromyces</taxon>
        <taxon>Talaromyces sect. Bacilispori</taxon>
    </lineage>
</organism>
<sequence length="219" mass="24687">MHFLCFHGIGTNSHVLETQTATIRYEMDRHHTFEFVEGTHIVPIAPEINGYFPSADTYFSYYGNSADSISLALSQLERYIDEEGPFDGVIAFSQGAVLLSTYLIKLSQERPDKPLPFRCAIFFSSSRPFDPRLLAKGQAAWIEPDDKGPLLNLATTHIWGTNDIQQEDARVLCSMCDESLRYVYVHEQGHEIPGARAKEDIQGCVRAIRRAIENGSTDR</sequence>
<dbReference type="GO" id="GO:0019748">
    <property type="term" value="P:secondary metabolic process"/>
    <property type="evidence" value="ECO:0007669"/>
    <property type="project" value="TreeGrafter"/>
</dbReference>
<dbReference type="PANTHER" id="PTHR48070:SF4">
    <property type="entry name" value="ESTERASE ALNB"/>
    <property type="match status" value="1"/>
</dbReference>
<dbReference type="InterPro" id="IPR005645">
    <property type="entry name" value="FSH-like_dom"/>
</dbReference>
<dbReference type="AlphaFoldDB" id="A0AAD4KMZ3"/>